<keyword evidence="1" id="KW-0805">Transcription regulation</keyword>
<name>A0A931GVC6_9BACT</name>
<evidence type="ECO:0000256" key="1">
    <source>
        <dbReference type="ARBA" id="ARBA00023015"/>
    </source>
</evidence>
<keyword evidence="6" id="KW-1185">Reference proteome</keyword>
<dbReference type="SMART" id="SM00344">
    <property type="entry name" value="HTH_ASNC"/>
    <property type="match status" value="1"/>
</dbReference>
<dbReference type="PANTHER" id="PTHR30154:SF34">
    <property type="entry name" value="TRANSCRIPTIONAL REGULATOR AZLB"/>
    <property type="match status" value="1"/>
</dbReference>
<dbReference type="EMBL" id="JADWYR010000002">
    <property type="protein sequence ID" value="MBG9377666.1"/>
    <property type="molecule type" value="Genomic_DNA"/>
</dbReference>
<dbReference type="Gene3D" id="3.30.70.920">
    <property type="match status" value="1"/>
</dbReference>
<dbReference type="InterPro" id="IPR011008">
    <property type="entry name" value="Dimeric_a/b-barrel"/>
</dbReference>
<protein>
    <submittedName>
        <fullName evidence="5">Lrp/AsnC family transcriptional regulator</fullName>
    </submittedName>
</protein>
<feature type="domain" description="HTH asnC-type" evidence="4">
    <location>
        <begin position="5"/>
        <end position="65"/>
    </location>
</feature>
<organism evidence="5 6">
    <name type="scientific">Panacibacter microcysteis</name>
    <dbReference type="NCBI Taxonomy" id="2793269"/>
    <lineage>
        <taxon>Bacteria</taxon>
        <taxon>Pseudomonadati</taxon>
        <taxon>Bacteroidota</taxon>
        <taxon>Chitinophagia</taxon>
        <taxon>Chitinophagales</taxon>
        <taxon>Chitinophagaceae</taxon>
        <taxon>Panacibacter</taxon>
    </lineage>
</organism>
<reference evidence="5" key="1">
    <citation type="submission" date="2020-11" db="EMBL/GenBank/DDBJ databases">
        <title>Bacterial whole genome sequence for Panacibacter sp. DH6.</title>
        <authorList>
            <person name="Le V."/>
            <person name="Ko S."/>
            <person name="Ahn C.-Y."/>
            <person name="Oh H.-M."/>
        </authorList>
    </citation>
    <scope>NUCLEOTIDE SEQUENCE</scope>
    <source>
        <strain evidence="5">DH6</strain>
    </source>
</reference>
<keyword evidence="2" id="KW-0238">DNA-binding</keyword>
<dbReference type="PRINTS" id="PR00033">
    <property type="entry name" value="HTHASNC"/>
</dbReference>
<dbReference type="InterPro" id="IPR036390">
    <property type="entry name" value="WH_DNA-bd_sf"/>
</dbReference>
<dbReference type="AlphaFoldDB" id="A0A931GVC6"/>
<dbReference type="RefSeq" id="WP_196991737.1">
    <property type="nucleotide sequence ID" value="NZ_JADWYR010000002.1"/>
</dbReference>
<dbReference type="Pfam" id="PF13412">
    <property type="entry name" value="HTH_24"/>
    <property type="match status" value="1"/>
</dbReference>
<dbReference type="SUPFAM" id="SSF46785">
    <property type="entry name" value="Winged helix' DNA-binding domain"/>
    <property type="match status" value="1"/>
</dbReference>
<evidence type="ECO:0000313" key="5">
    <source>
        <dbReference type="EMBL" id="MBG9377666.1"/>
    </source>
</evidence>
<keyword evidence="3" id="KW-0804">Transcription</keyword>
<dbReference type="Pfam" id="PF01037">
    <property type="entry name" value="AsnC_trans_reg"/>
    <property type="match status" value="1"/>
</dbReference>
<dbReference type="GO" id="GO:0043565">
    <property type="term" value="F:sequence-specific DNA binding"/>
    <property type="evidence" value="ECO:0007669"/>
    <property type="project" value="InterPro"/>
</dbReference>
<dbReference type="PANTHER" id="PTHR30154">
    <property type="entry name" value="LEUCINE-RESPONSIVE REGULATORY PROTEIN"/>
    <property type="match status" value="1"/>
</dbReference>
<accession>A0A931GVC6</accession>
<evidence type="ECO:0000256" key="2">
    <source>
        <dbReference type="ARBA" id="ARBA00023125"/>
    </source>
</evidence>
<sequence>MDEKMDKLDFEILRELQKDGAMSLTIIAKHLDVSIGTIRNRLSRLTEEKTVQIIGRVDPAKVGFHAYARIFISVKPAKFIQDTAGKLSELPEVSFLAMISGKYDLELNVQCRNNDHLIELMEKIHTIEGVYETETNMYLKVFKIAQPDLDLVKDLWTK</sequence>
<dbReference type="GO" id="GO:0005829">
    <property type="term" value="C:cytosol"/>
    <property type="evidence" value="ECO:0007669"/>
    <property type="project" value="TreeGrafter"/>
</dbReference>
<evidence type="ECO:0000256" key="3">
    <source>
        <dbReference type="ARBA" id="ARBA00023163"/>
    </source>
</evidence>
<dbReference type="InterPro" id="IPR019887">
    <property type="entry name" value="Tscrpt_reg_AsnC/Lrp_C"/>
</dbReference>
<dbReference type="Gene3D" id="1.10.10.10">
    <property type="entry name" value="Winged helix-like DNA-binding domain superfamily/Winged helix DNA-binding domain"/>
    <property type="match status" value="1"/>
</dbReference>
<evidence type="ECO:0000313" key="6">
    <source>
        <dbReference type="Proteomes" id="UP000628448"/>
    </source>
</evidence>
<proteinExistence type="predicted"/>
<dbReference type="SUPFAM" id="SSF54909">
    <property type="entry name" value="Dimeric alpha+beta barrel"/>
    <property type="match status" value="1"/>
</dbReference>
<dbReference type="Proteomes" id="UP000628448">
    <property type="component" value="Unassembled WGS sequence"/>
</dbReference>
<evidence type="ECO:0000259" key="4">
    <source>
        <dbReference type="PROSITE" id="PS50956"/>
    </source>
</evidence>
<dbReference type="PROSITE" id="PS50956">
    <property type="entry name" value="HTH_ASNC_2"/>
    <property type="match status" value="1"/>
</dbReference>
<dbReference type="InterPro" id="IPR000485">
    <property type="entry name" value="AsnC-type_HTH_dom"/>
</dbReference>
<dbReference type="GO" id="GO:0043200">
    <property type="term" value="P:response to amino acid"/>
    <property type="evidence" value="ECO:0007669"/>
    <property type="project" value="TreeGrafter"/>
</dbReference>
<comment type="caution">
    <text evidence="5">The sequence shown here is derived from an EMBL/GenBank/DDBJ whole genome shotgun (WGS) entry which is preliminary data.</text>
</comment>
<gene>
    <name evidence="5" type="ORF">I5907_15590</name>
</gene>
<dbReference type="InterPro" id="IPR036388">
    <property type="entry name" value="WH-like_DNA-bd_sf"/>
</dbReference>
<dbReference type="InterPro" id="IPR019888">
    <property type="entry name" value="Tscrpt_reg_AsnC-like"/>
</dbReference>